<evidence type="ECO:0000313" key="2">
    <source>
        <dbReference type="EMBL" id="KAL0924024.1"/>
    </source>
</evidence>
<accession>A0ABD0VG11</accession>
<dbReference type="EMBL" id="JANQDX010000005">
    <property type="protein sequence ID" value="KAL0924024.1"/>
    <property type="molecule type" value="Genomic_DNA"/>
</dbReference>
<name>A0ABD0VG11_DENTH</name>
<comment type="caution">
    <text evidence="2">The sequence shown here is derived from an EMBL/GenBank/DDBJ whole genome shotgun (WGS) entry which is preliminary data.</text>
</comment>
<dbReference type="Proteomes" id="UP001552299">
    <property type="component" value="Unassembled WGS sequence"/>
</dbReference>
<reference evidence="2 3" key="1">
    <citation type="journal article" date="2024" name="Plant Biotechnol. J.">
        <title>Dendrobium thyrsiflorum genome and its molecular insights into genes involved in important horticultural traits.</title>
        <authorList>
            <person name="Chen B."/>
            <person name="Wang J.Y."/>
            <person name="Zheng P.J."/>
            <person name="Li K.L."/>
            <person name="Liang Y.M."/>
            <person name="Chen X.F."/>
            <person name="Zhang C."/>
            <person name="Zhao X."/>
            <person name="He X."/>
            <person name="Zhang G.Q."/>
            <person name="Liu Z.J."/>
            <person name="Xu Q."/>
        </authorList>
    </citation>
    <scope>NUCLEOTIDE SEQUENCE [LARGE SCALE GENOMIC DNA]</scope>
    <source>
        <strain evidence="2">GZMU011</strain>
    </source>
</reference>
<protein>
    <submittedName>
        <fullName evidence="2">Uncharacterized protein</fullName>
    </submittedName>
</protein>
<feature type="compositionally biased region" description="Polar residues" evidence="1">
    <location>
        <begin position="28"/>
        <end position="42"/>
    </location>
</feature>
<evidence type="ECO:0000313" key="3">
    <source>
        <dbReference type="Proteomes" id="UP001552299"/>
    </source>
</evidence>
<keyword evidence="3" id="KW-1185">Reference proteome</keyword>
<evidence type="ECO:0000256" key="1">
    <source>
        <dbReference type="SAM" id="MobiDB-lite"/>
    </source>
</evidence>
<sequence length="116" mass="12803">MEEAEGAASDSGSGVGEGTRKERKLTSRLASSSRCFRQNVVTSDPADRKGKSSNERGRTTAGRGRPKKRTQGRKFPSRSASSRRFFRSKCGGSRSDKKESRRRSRVEGTKSSSERE</sequence>
<organism evidence="2 3">
    <name type="scientific">Dendrobium thyrsiflorum</name>
    <name type="common">Pinecone-like raceme dendrobium</name>
    <name type="synonym">Orchid</name>
    <dbReference type="NCBI Taxonomy" id="117978"/>
    <lineage>
        <taxon>Eukaryota</taxon>
        <taxon>Viridiplantae</taxon>
        <taxon>Streptophyta</taxon>
        <taxon>Embryophyta</taxon>
        <taxon>Tracheophyta</taxon>
        <taxon>Spermatophyta</taxon>
        <taxon>Magnoliopsida</taxon>
        <taxon>Liliopsida</taxon>
        <taxon>Asparagales</taxon>
        <taxon>Orchidaceae</taxon>
        <taxon>Epidendroideae</taxon>
        <taxon>Malaxideae</taxon>
        <taxon>Dendrobiinae</taxon>
        <taxon>Dendrobium</taxon>
    </lineage>
</organism>
<proteinExistence type="predicted"/>
<dbReference type="AlphaFoldDB" id="A0ABD0VG11"/>
<feature type="compositionally biased region" description="Basic and acidic residues" evidence="1">
    <location>
        <begin position="45"/>
        <end position="58"/>
    </location>
</feature>
<feature type="compositionally biased region" description="Basic and acidic residues" evidence="1">
    <location>
        <begin position="94"/>
        <end position="116"/>
    </location>
</feature>
<feature type="compositionally biased region" description="Basic residues" evidence="1">
    <location>
        <begin position="64"/>
        <end position="76"/>
    </location>
</feature>
<gene>
    <name evidence="2" type="ORF">M5K25_004826</name>
</gene>
<feature type="region of interest" description="Disordered" evidence="1">
    <location>
        <begin position="1"/>
        <end position="116"/>
    </location>
</feature>